<feature type="domain" description="Aminoglycoside phosphotransferase" evidence="1">
    <location>
        <begin position="73"/>
        <end position="290"/>
    </location>
</feature>
<dbReference type="PANTHER" id="PTHR21310:SF42">
    <property type="entry name" value="BIFUNCTIONAL AAC_APH"/>
    <property type="match status" value="1"/>
</dbReference>
<gene>
    <name evidence="2" type="ORF">LCGC14_0771740</name>
</gene>
<dbReference type="Gene3D" id="3.30.200.20">
    <property type="entry name" value="Phosphorylase Kinase, domain 1"/>
    <property type="match status" value="1"/>
</dbReference>
<dbReference type="SUPFAM" id="SSF56112">
    <property type="entry name" value="Protein kinase-like (PK-like)"/>
    <property type="match status" value="1"/>
</dbReference>
<dbReference type="InterPro" id="IPR051678">
    <property type="entry name" value="AGP_Transferase"/>
</dbReference>
<dbReference type="InterPro" id="IPR011009">
    <property type="entry name" value="Kinase-like_dom_sf"/>
</dbReference>
<evidence type="ECO:0000259" key="1">
    <source>
        <dbReference type="Pfam" id="PF01636"/>
    </source>
</evidence>
<dbReference type="EMBL" id="LAZR01001954">
    <property type="protein sequence ID" value="KKN36619.1"/>
    <property type="molecule type" value="Genomic_DNA"/>
</dbReference>
<proteinExistence type="predicted"/>
<comment type="caution">
    <text evidence="2">The sequence shown here is derived from an EMBL/GenBank/DDBJ whole genome shotgun (WGS) entry which is preliminary data.</text>
</comment>
<reference evidence="2" key="1">
    <citation type="journal article" date="2015" name="Nature">
        <title>Complex archaea that bridge the gap between prokaryotes and eukaryotes.</title>
        <authorList>
            <person name="Spang A."/>
            <person name="Saw J.H."/>
            <person name="Jorgensen S.L."/>
            <person name="Zaremba-Niedzwiedzka K."/>
            <person name="Martijn J."/>
            <person name="Lind A.E."/>
            <person name="van Eijk R."/>
            <person name="Schleper C."/>
            <person name="Guy L."/>
            <person name="Ettema T.J."/>
        </authorList>
    </citation>
    <scope>NUCLEOTIDE SEQUENCE</scope>
</reference>
<organism evidence="2">
    <name type="scientific">marine sediment metagenome</name>
    <dbReference type="NCBI Taxonomy" id="412755"/>
    <lineage>
        <taxon>unclassified sequences</taxon>
        <taxon>metagenomes</taxon>
        <taxon>ecological metagenomes</taxon>
    </lineage>
</organism>
<name>A0A0F9Q285_9ZZZZ</name>
<dbReference type="Gene3D" id="3.90.1200.10">
    <property type="match status" value="1"/>
</dbReference>
<evidence type="ECO:0000313" key="2">
    <source>
        <dbReference type="EMBL" id="KKN36619.1"/>
    </source>
</evidence>
<dbReference type="Pfam" id="PF01636">
    <property type="entry name" value="APH"/>
    <property type="match status" value="1"/>
</dbReference>
<protein>
    <recommendedName>
        <fullName evidence="1">Aminoglycoside phosphotransferase domain-containing protein</fullName>
    </recommendedName>
</protein>
<accession>A0A0F9Q285</accession>
<sequence>MKVNECNHLLGTSLELDIEADCTKRSICSYISAVKHMCGKEGIPIFREEILTAKSAEAVITTAFPEFRDACVELLDEGWDFRVFEVDGRWLFRFPKREASVAKLNTEYKLLSGLEGWVSLPIPNYEYFCESSENSSRPFAGYRKLPGIGGDTSKMVDHNGVARQLGVFLSRLHTYPVDKAREAGVQEKLDLVAHLRDRSREQLRNLDGLNVNPGLLRRYLENDAPVSFEGAASLVHNDLWAEHILVDNPSNGVSGIIDWGDTVIGDPAIDFACLYTWYGESLLENVLVHYTGKLDAEVISRSRYLAACLAIHNITLGRDMGRIQWVEAGYAALQLVLAT</sequence>
<dbReference type="AlphaFoldDB" id="A0A0F9Q285"/>
<dbReference type="PANTHER" id="PTHR21310">
    <property type="entry name" value="AMINOGLYCOSIDE PHOSPHOTRANSFERASE-RELATED-RELATED"/>
    <property type="match status" value="1"/>
</dbReference>
<dbReference type="InterPro" id="IPR002575">
    <property type="entry name" value="Aminoglycoside_PTrfase"/>
</dbReference>